<sequence>MKTVAGRSRAAAYAGRTAGRGCPRSLAARPALVSFFRPRPPAFVRQRHRVPGAADGASVDRSLYTDAYLEIEVTDTGGAKDSPPVQSNGRGHMGLRERLAVYKGELTAGPMPTDGYRVTARIPRSAV</sequence>
<name>A0ABW7BJC5_9ACTN</name>
<comment type="caution">
    <text evidence="2">The sequence shown here is derived from an EMBL/GenBank/DDBJ whole genome shotgun (WGS) entry which is preliminary data.</text>
</comment>
<dbReference type="RefSeq" id="WP_392824665.1">
    <property type="nucleotide sequence ID" value="NZ_JBICYV010000026.1"/>
</dbReference>
<protein>
    <submittedName>
        <fullName evidence="2">Uncharacterized protein</fullName>
    </submittedName>
</protein>
<dbReference type="Proteomes" id="UP001604267">
    <property type="component" value="Unassembled WGS sequence"/>
</dbReference>
<reference evidence="2 3" key="1">
    <citation type="submission" date="2024-10" db="EMBL/GenBank/DDBJ databases">
        <title>The Natural Products Discovery Center: Release of the First 8490 Sequenced Strains for Exploring Actinobacteria Biosynthetic Diversity.</title>
        <authorList>
            <person name="Kalkreuter E."/>
            <person name="Kautsar S.A."/>
            <person name="Yang D."/>
            <person name="Bader C.D."/>
            <person name="Teijaro C.N."/>
            <person name="Fluegel L."/>
            <person name="Davis C.M."/>
            <person name="Simpson J.R."/>
            <person name="Lauterbach L."/>
            <person name="Steele A.D."/>
            <person name="Gui C."/>
            <person name="Meng S."/>
            <person name="Li G."/>
            <person name="Viehrig K."/>
            <person name="Ye F."/>
            <person name="Su P."/>
            <person name="Kiefer A.F."/>
            <person name="Nichols A."/>
            <person name="Cepeda A.J."/>
            <person name="Yan W."/>
            <person name="Fan B."/>
            <person name="Jiang Y."/>
            <person name="Adhikari A."/>
            <person name="Zheng C.-J."/>
            <person name="Schuster L."/>
            <person name="Cowan T.M."/>
            <person name="Smanski M.J."/>
            <person name="Chevrette M.G."/>
            <person name="De Carvalho L.P.S."/>
            <person name="Shen B."/>
        </authorList>
    </citation>
    <scope>NUCLEOTIDE SEQUENCE [LARGE SCALE GENOMIC DNA]</scope>
    <source>
        <strain evidence="2 3">NPDC048320</strain>
    </source>
</reference>
<accession>A0ABW7BJC5</accession>
<proteinExistence type="predicted"/>
<dbReference type="EMBL" id="JBICYV010000026">
    <property type="protein sequence ID" value="MFG3016178.1"/>
    <property type="molecule type" value="Genomic_DNA"/>
</dbReference>
<evidence type="ECO:0000256" key="1">
    <source>
        <dbReference type="SAM" id="MobiDB-lite"/>
    </source>
</evidence>
<organism evidence="2 3">
    <name type="scientific">Streptomyces cinerochromogenes</name>
    <dbReference type="NCBI Taxonomy" id="66422"/>
    <lineage>
        <taxon>Bacteria</taxon>
        <taxon>Bacillati</taxon>
        <taxon>Actinomycetota</taxon>
        <taxon>Actinomycetes</taxon>
        <taxon>Kitasatosporales</taxon>
        <taxon>Streptomycetaceae</taxon>
        <taxon>Streptomyces</taxon>
    </lineage>
</organism>
<evidence type="ECO:0000313" key="2">
    <source>
        <dbReference type="EMBL" id="MFG3016178.1"/>
    </source>
</evidence>
<keyword evidence="3" id="KW-1185">Reference proteome</keyword>
<dbReference type="Gene3D" id="3.30.565.10">
    <property type="entry name" value="Histidine kinase-like ATPase, C-terminal domain"/>
    <property type="match status" value="1"/>
</dbReference>
<evidence type="ECO:0000313" key="3">
    <source>
        <dbReference type="Proteomes" id="UP001604267"/>
    </source>
</evidence>
<dbReference type="InterPro" id="IPR036890">
    <property type="entry name" value="HATPase_C_sf"/>
</dbReference>
<feature type="region of interest" description="Disordered" evidence="1">
    <location>
        <begin position="75"/>
        <end position="94"/>
    </location>
</feature>
<gene>
    <name evidence="2" type="ORF">ACGFZB_38180</name>
</gene>